<dbReference type="EMBL" id="PDUD01000002">
    <property type="protein sequence ID" value="PHN08289.1"/>
    <property type="molecule type" value="Genomic_DNA"/>
</dbReference>
<dbReference type="AlphaFoldDB" id="A0A2D0NJB4"/>
<protein>
    <submittedName>
        <fullName evidence="1">Uncharacterized protein</fullName>
    </submittedName>
</protein>
<proteinExistence type="predicted"/>
<evidence type="ECO:0000313" key="1">
    <source>
        <dbReference type="EMBL" id="PHN08289.1"/>
    </source>
</evidence>
<dbReference type="Proteomes" id="UP000223913">
    <property type="component" value="Unassembled WGS sequence"/>
</dbReference>
<organism evidence="1 2">
    <name type="scientific">Flavilitoribacter nigricans (strain ATCC 23147 / DSM 23189 / NBRC 102662 / NCIMB 1420 / SS-2)</name>
    <name type="common">Lewinella nigricans</name>
    <dbReference type="NCBI Taxonomy" id="1122177"/>
    <lineage>
        <taxon>Bacteria</taxon>
        <taxon>Pseudomonadati</taxon>
        <taxon>Bacteroidota</taxon>
        <taxon>Saprospiria</taxon>
        <taxon>Saprospirales</taxon>
        <taxon>Lewinellaceae</taxon>
        <taxon>Flavilitoribacter</taxon>
    </lineage>
</organism>
<reference evidence="1 2" key="1">
    <citation type="submission" date="2017-10" db="EMBL/GenBank/DDBJ databases">
        <title>The draft genome sequence of Lewinella nigricans NBRC 102662.</title>
        <authorList>
            <person name="Wang K."/>
        </authorList>
    </citation>
    <scope>NUCLEOTIDE SEQUENCE [LARGE SCALE GENOMIC DNA]</scope>
    <source>
        <strain evidence="1 2">NBRC 102662</strain>
    </source>
</reference>
<evidence type="ECO:0000313" key="2">
    <source>
        <dbReference type="Proteomes" id="UP000223913"/>
    </source>
</evidence>
<name>A0A2D0NJB4_FLAN2</name>
<keyword evidence="2" id="KW-1185">Reference proteome</keyword>
<sequence>MFAGKRQNKRAIYPRGFRRQTDTLGKRPSALEFFVSFGLTVDYLIFNSDWKSSGIAAVTTGSGQNPASCSRK</sequence>
<comment type="caution">
    <text evidence="1">The sequence shown here is derived from an EMBL/GenBank/DDBJ whole genome shotgun (WGS) entry which is preliminary data.</text>
</comment>
<accession>A0A2D0NJB4</accession>
<gene>
    <name evidence="1" type="ORF">CRP01_02915</name>
</gene>